<proteinExistence type="predicted"/>
<comment type="caution">
    <text evidence="1">The sequence shown here is derived from an EMBL/GenBank/DDBJ whole genome shotgun (WGS) entry which is preliminary data.</text>
</comment>
<organism evidence="1 2">
    <name type="scientific">Vibrio algivorus</name>
    <dbReference type="NCBI Taxonomy" id="1667024"/>
    <lineage>
        <taxon>Bacteria</taxon>
        <taxon>Pseudomonadati</taxon>
        <taxon>Pseudomonadota</taxon>
        <taxon>Gammaproteobacteria</taxon>
        <taxon>Vibrionales</taxon>
        <taxon>Vibrionaceae</taxon>
        <taxon>Vibrio</taxon>
    </lineage>
</organism>
<dbReference type="OrthoDB" id="7028793at2"/>
<dbReference type="AlphaFoldDB" id="A0A557P6C6"/>
<gene>
    <name evidence="1" type="ORF">FOF44_09865</name>
</gene>
<dbReference type="EMBL" id="VMKJ01000018">
    <property type="protein sequence ID" value="TVO36208.1"/>
    <property type="molecule type" value="Genomic_DNA"/>
</dbReference>
<protein>
    <submittedName>
        <fullName evidence="1">Uncharacterized protein</fullName>
    </submittedName>
</protein>
<name>A0A557P6C6_9VIBR</name>
<dbReference type="RefSeq" id="WP_144388230.1">
    <property type="nucleotide sequence ID" value="NZ_CANNCB010000006.1"/>
</dbReference>
<sequence>MSISFDVVINSEDYSVDMNSGLDTLKGASEVTQQIATTLLVDKVPQKLTSDNKVRTTLKRSFKGSFGQVFSLEFYDEEAKKRFNKMGKSVFIELMSYFINEALFQNTLKLSKKATATLEKMGGELEENLLNQLRKSSLSHLHASPNKFNKDVSLRFRKSRVEQKVIATLNKETYKTLVPKTDRKKIQITASITRLNINTGNGRLLLKGKDETIAFGFPLQKHYRQLKVASKKIFSDNLHINNGQEKENWKTLNLVAHTLKTHDGKIIKYLLEGIENV</sequence>
<reference evidence="1 2" key="1">
    <citation type="submission" date="2019-07" db="EMBL/GenBank/DDBJ databases">
        <title>The draft genome sequence of Vibrio algivorus M1486.</title>
        <authorList>
            <person name="Meng X."/>
        </authorList>
    </citation>
    <scope>NUCLEOTIDE SEQUENCE [LARGE SCALE GENOMIC DNA]</scope>
    <source>
        <strain evidence="1 2">M1486</strain>
    </source>
</reference>
<evidence type="ECO:0000313" key="2">
    <source>
        <dbReference type="Proteomes" id="UP000319828"/>
    </source>
</evidence>
<evidence type="ECO:0000313" key="1">
    <source>
        <dbReference type="EMBL" id="TVO36208.1"/>
    </source>
</evidence>
<dbReference type="Proteomes" id="UP000319828">
    <property type="component" value="Unassembled WGS sequence"/>
</dbReference>
<accession>A0A557P6C6</accession>